<keyword evidence="15 19" id="KW-0131">Cell cycle</keyword>
<comment type="subcellular location">
    <subcellularLocation>
        <location evidence="3 19">Cytoplasm</location>
    </subcellularLocation>
</comment>
<evidence type="ECO:0000256" key="7">
    <source>
        <dbReference type="ARBA" id="ARBA00022490"/>
    </source>
</evidence>
<dbReference type="EMBL" id="CP021255">
    <property type="protein sequence ID" value="AVD70308.1"/>
    <property type="molecule type" value="Genomic_DNA"/>
</dbReference>
<dbReference type="GO" id="GO:0008762">
    <property type="term" value="F:UDP-N-acetylmuramate dehydrogenase activity"/>
    <property type="evidence" value="ECO:0007669"/>
    <property type="project" value="UniProtKB-UniRule"/>
</dbReference>
<dbReference type="Gene3D" id="3.30.465.10">
    <property type="match status" value="1"/>
</dbReference>
<comment type="function">
    <text evidence="2 19">Cell wall formation.</text>
</comment>
<proteinExistence type="inferred from homology"/>
<organism evidence="21 22">
    <name type="scientific">Desulfobulbus oralis</name>
    <dbReference type="NCBI Taxonomy" id="1986146"/>
    <lineage>
        <taxon>Bacteria</taxon>
        <taxon>Pseudomonadati</taxon>
        <taxon>Thermodesulfobacteriota</taxon>
        <taxon>Desulfobulbia</taxon>
        <taxon>Desulfobulbales</taxon>
        <taxon>Desulfobulbaceae</taxon>
        <taxon>Desulfobulbus</taxon>
    </lineage>
</organism>
<dbReference type="EC" id="1.3.1.98" evidence="5 19"/>
<dbReference type="PROSITE" id="PS51387">
    <property type="entry name" value="FAD_PCMH"/>
    <property type="match status" value="1"/>
</dbReference>
<comment type="similarity">
    <text evidence="19">Belongs to the MurB family.</text>
</comment>
<dbReference type="KEGG" id="deo:CAY53_01410"/>
<evidence type="ECO:0000256" key="1">
    <source>
        <dbReference type="ARBA" id="ARBA00001974"/>
    </source>
</evidence>
<keyword evidence="11 19" id="KW-0521">NADP</keyword>
<dbReference type="Proteomes" id="UP000239867">
    <property type="component" value="Chromosome"/>
</dbReference>
<dbReference type="PANTHER" id="PTHR21071:SF4">
    <property type="entry name" value="UDP-N-ACETYLENOLPYRUVOYLGLUCOSAMINE REDUCTASE"/>
    <property type="match status" value="1"/>
</dbReference>
<evidence type="ECO:0000256" key="4">
    <source>
        <dbReference type="ARBA" id="ARBA00004752"/>
    </source>
</evidence>
<dbReference type="GO" id="GO:0071555">
    <property type="term" value="P:cell wall organization"/>
    <property type="evidence" value="ECO:0007669"/>
    <property type="project" value="UniProtKB-KW"/>
</dbReference>
<keyword evidence="12 19" id="KW-0133">Cell shape</keyword>
<comment type="cofactor">
    <cofactor evidence="1 19">
        <name>FAD</name>
        <dbReference type="ChEBI" id="CHEBI:57692"/>
    </cofactor>
</comment>
<dbReference type="GO" id="GO:0005829">
    <property type="term" value="C:cytosol"/>
    <property type="evidence" value="ECO:0007669"/>
    <property type="project" value="TreeGrafter"/>
</dbReference>
<keyword evidence="8 19" id="KW-0132">Cell division</keyword>
<dbReference type="Gene3D" id="3.30.43.10">
    <property type="entry name" value="Uridine Diphospho-n-acetylenolpyruvylglucosamine Reductase, domain 2"/>
    <property type="match status" value="1"/>
</dbReference>
<dbReference type="SUPFAM" id="SSF56176">
    <property type="entry name" value="FAD-binding/transporter-associated domain-like"/>
    <property type="match status" value="1"/>
</dbReference>
<evidence type="ECO:0000256" key="6">
    <source>
        <dbReference type="ARBA" id="ARBA00015188"/>
    </source>
</evidence>
<dbReference type="InterPro" id="IPR006094">
    <property type="entry name" value="Oxid_FAD_bind_N"/>
</dbReference>
<dbReference type="InterPro" id="IPR016169">
    <property type="entry name" value="FAD-bd_PCMH_sub2"/>
</dbReference>
<evidence type="ECO:0000256" key="13">
    <source>
        <dbReference type="ARBA" id="ARBA00022984"/>
    </source>
</evidence>
<evidence type="ECO:0000256" key="17">
    <source>
        <dbReference type="ARBA" id="ARBA00031026"/>
    </source>
</evidence>
<dbReference type="NCBIfam" id="NF010480">
    <property type="entry name" value="PRK13905.1"/>
    <property type="match status" value="1"/>
</dbReference>
<dbReference type="Gene3D" id="3.90.78.10">
    <property type="entry name" value="UDP-N-acetylenolpyruvoylglucosamine reductase, C-terminal domain"/>
    <property type="match status" value="1"/>
</dbReference>
<evidence type="ECO:0000313" key="21">
    <source>
        <dbReference type="EMBL" id="AVD70308.1"/>
    </source>
</evidence>
<dbReference type="GO" id="GO:0071949">
    <property type="term" value="F:FAD binding"/>
    <property type="evidence" value="ECO:0007669"/>
    <property type="project" value="InterPro"/>
</dbReference>
<dbReference type="UniPathway" id="UPA00219"/>
<evidence type="ECO:0000256" key="15">
    <source>
        <dbReference type="ARBA" id="ARBA00023306"/>
    </source>
</evidence>
<dbReference type="HAMAP" id="MF_00037">
    <property type="entry name" value="MurB"/>
    <property type="match status" value="1"/>
</dbReference>
<sequence>MNSSQKKALERLCPMVRWQVSMADFSSFRTGGTIEALVETGDCSVLPGLLRWLGEERIPWQVLGGGSNILFKSGLHEGVFLRLKGSQRDLLLREDPAPEGLHLVDVQAGIRLSRLLGWCAQQGFSGLEFMTGIPGTVGGAVAMNAGAFGGCMGDRLVALRCLNARGEAAELPARLLSFQYRQTLFPPAYREHCLITGATLGLRLAAGADIRERMRAVLAQRRARQPLGMPSAGSFFKNPPGDYAGRLIERAGLKGYSHGQAMVSPRHGNIIVNRGGASPEDILGLMRVVQERVRRHCGIVLEPEVRLF</sequence>
<keyword evidence="16 19" id="KW-0961">Cell wall biogenesis/degradation</keyword>
<dbReference type="SUPFAM" id="SSF56194">
    <property type="entry name" value="Uridine diphospho-N-Acetylenolpyruvylglucosamine reductase, MurB, C-terminal domain"/>
    <property type="match status" value="1"/>
</dbReference>
<dbReference type="InterPro" id="IPR016166">
    <property type="entry name" value="FAD-bd_PCMH"/>
</dbReference>
<accession>A0A2L1GKY6</accession>
<dbReference type="InterPro" id="IPR016167">
    <property type="entry name" value="FAD-bd_PCMH_sub1"/>
</dbReference>
<dbReference type="AlphaFoldDB" id="A0A2L1GKY6"/>
<evidence type="ECO:0000256" key="16">
    <source>
        <dbReference type="ARBA" id="ARBA00023316"/>
    </source>
</evidence>
<evidence type="ECO:0000256" key="18">
    <source>
        <dbReference type="ARBA" id="ARBA00048914"/>
    </source>
</evidence>
<feature type="active site" evidence="19">
    <location>
        <position position="304"/>
    </location>
</feature>
<feature type="domain" description="FAD-binding PCMH-type" evidence="20">
    <location>
        <begin position="30"/>
        <end position="205"/>
    </location>
</feature>
<dbReference type="OrthoDB" id="9804753at2"/>
<comment type="pathway">
    <text evidence="4 19">Cell wall biogenesis; peptidoglycan biosynthesis.</text>
</comment>
<dbReference type="InterPro" id="IPR036318">
    <property type="entry name" value="FAD-bd_PCMH-like_sf"/>
</dbReference>
<keyword evidence="22" id="KW-1185">Reference proteome</keyword>
<comment type="catalytic activity">
    <reaction evidence="18 19">
        <text>UDP-N-acetyl-alpha-D-muramate + NADP(+) = UDP-N-acetyl-3-O-(1-carboxyvinyl)-alpha-D-glucosamine + NADPH + H(+)</text>
        <dbReference type="Rhea" id="RHEA:12248"/>
        <dbReference type="ChEBI" id="CHEBI:15378"/>
        <dbReference type="ChEBI" id="CHEBI:57783"/>
        <dbReference type="ChEBI" id="CHEBI:58349"/>
        <dbReference type="ChEBI" id="CHEBI:68483"/>
        <dbReference type="ChEBI" id="CHEBI:70757"/>
        <dbReference type="EC" id="1.3.1.98"/>
    </reaction>
</comment>
<keyword evidence="10 19" id="KW-0274">FAD</keyword>
<reference evidence="21 22" key="1">
    <citation type="journal article" date="2018" name="MBio">
        <title>Insights into the evolution of host association through the isolation and characterization of a novel human periodontal pathobiont, Desulfobulbus oralis.</title>
        <authorList>
            <person name="Cross K.L."/>
            <person name="Chirania P."/>
            <person name="Xiong W."/>
            <person name="Beall C.J."/>
            <person name="Elkins J.G."/>
            <person name="Giannone R.J."/>
            <person name="Griffen A.L."/>
            <person name="Guss A.M."/>
            <person name="Hettich R.L."/>
            <person name="Joshi S.S."/>
            <person name="Mokrzan E.M."/>
            <person name="Martin R.K."/>
            <person name="Zhulin I.B."/>
            <person name="Leys E.J."/>
            <person name="Podar M."/>
        </authorList>
    </citation>
    <scope>NUCLEOTIDE SEQUENCE [LARGE SCALE GENOMIC DNA]</scope>
    <source>
        <strain evidence="21 22">ORNL</strain>
    </source>
</reference>
<gene>
    <name evidence="19" type="primary">murB</name>
    <name evidence="21" type="ORF">CAY53_01410</name>
</gene>
<keyword evidence="13 19" id="KW-0573">Peptidoglycan synthesis</keyword>
<evidence type="ECO:0000313" key="22">
    <source>
        <dbReference type="Proteomes" id="UP000239867"/>
    </source>
</evidence>
<dbReference type="InterPro" id="IPR011601">
    <property type="entry name" value="MurB_C"/>
</dbReference>
<evidence type="ECO:0000256" key="14">
    <source>
        <dbReference type="ARBA" id="ARBA00023002"/>
    </source>
</evidence>
<evidence type="ECO:0000259" key="20">
    <source>
        <dbReference type="PROSITE" id="PS51387"/>
    </source>
</evidence>
<evidence type="ECO:0000256" key="11">
    <source>
        <dbReference type="ARBA" id="ARBA00022857"/>
    </source>
</evidence>
<dbReference type="Pfam" id="PF02873">
    <property type="entry name" value="MurB_C"/>
    <property type="match status" value="1"/>
</dbReference>
<evidence type="ECO:0000256" key="19">
    <source>
        <dbReference type="HAMAP-Rule" id="MF_00037"/>
    </source>
</evidence>
<keyword evidence="7 19" id="KW-0963">Cytoplasm</keyword>
<dbReference type="GO" id="GO:0009252">
    <property type="term" value="P:peptidoglycan biosynthetic process"/>
    <property type="evidence" value="ECO:0007669"/>
    <property type="project" value="UniProtKB-UniRule"/>
</dbReference>
<evidence type="ECO:0000256" key="10">
    <source>
        <dbReference type="ARBA" id="ARBA00022827"/>
    </source>
</evidence>
<dbReference type="InterPro" id="IPR003170">
    <property type="entry name" value="MurB"/>
</dbReference>
<name>A0A2L1GKY6_9BACT</name>
<evidence type="ECO:0000256" key="3">
    <source>
        <dbReference type="ARBA" id="ARBA00004496"/>
    </source>
</evidence>
<keyword evidence="9 19" id="KW-0285">Flavoprotein</keyword>
<protein>
    <recommendedName>
        <fullName evidence="6 19">UDP-N-acetylenolpyruvoylglucosamine reductase</fullName>
        <ecNumber evidence="5 19">1.3.1.98</ecNumber>
    </recommendedName>
    <alternativeName>
        <fullName evidence="17 19">UDP-N-acetylmuramate dehydrogenase</fullName>
    </alternativeName>
</protein>
<feature type="active site" evidence="19">
    <location>
        <position position="181"/>
    </location>
</feature>
<dbReference type="Pfam" id="PF01565">
    <property type="entry name" value="FAD_binding_4"/>
    <property type="match status" value="1"/>
</dbReference>
<evidence type="ECO:0000256" key="12">
    <source>
        <dbReference type="ARBA" id="ARBA00022960"/>
    </source>
</evidence>
<feature type="active site" description="Proton donor" evidence="19">
    <location>
        <position position="234"/>
    </location>
</feature>
<dbReference type="GO" id="GO:0051301">
    <property type="term" value="P:cell division"/>
    <property type="evidence" value="ECO:0007669"/>
    <property type="project" value="UniProtKB-KW"/>
</dbReference>
<dbReference type="PANTHER" id="PTHR21071">
    <property type="entry name" value="UDP-N-ACETYLENOLPYRUVOYLGLUCOSAMINE REDUCTASE"/>
    <property type="match status" value="1"/>
</dbReference>
<dbReference type="GO" id="GO:0008360">
    <property type="term" value="P:regulation of cell shape"/>
    <property type="evidence" value="ECO:0007669"/>
    <property type="project" value="UniProtKB-KW"/>
</dbReference>
<dbReference type="InterPro" id="IPR036635">
    <property type="entry name" value="MurB_C_sf"/>
</dbReference>
<evidence type="ECO:0000256" key="8">
    <source>
        <dbReference type="ARBA" id="ARBA00022618"/>
    </source>
</evidence>
<keyword evidence="14 19" id="KW-0560">Oxidoreductase</keyword>
<dbReference type="NCBIfam" id="TIGR00179">
    <property type="entry name" value="murB"/>
    <property type="match status" value="1"/>
</dbReference>
<evidence type="ECO:0000256" key="9">
    <source>
        <dbReference type="ARBA" id="ARBA00022630"/>
    </source>
</evidence>
<evidence type="ECO:0000256" key="5">
    <source>
        <dbReference type="ARBA" id="ARBA00012518"/>
    </source>
</evidence>
<dbReference type="RefSeq" id="WP_104935627.1">
    <property type="nucleotide sequence ID" value="NZ_CP021255.1"/>
</dbReference>
<evidence type="ECO:0000256" key="2">
    <source>
        <dbReference type="ARBA" id="ARBA00003921"/>
    </source>
</evidence>